<reference evidence="9 10" key="1">
    <citation type="submission" date="2023-03" db="EMBL/GenBank/DDBJ databases">
        <title>Genome insight into feeding habits of ladybird beetles.</title>
        <authorList>
            <person name="Li H.-S."/>
            <person name="Huang Y.-H."/>
            <person name="Pang H."/>
        </authorList>
    </citation>
    <scope>NUCLEOTIDE SEQUENCE [LARGE SCALE GENOMIC DNA]</scope>
    <source>
        <strain evidence="9">SYSU_2023b</strain>
        <tissue evidence="9">Whole body</tissue>
    </source>
</reference>
<keyword evidence="5 8" id="KW-0472">Membrane</keyword>
<dbReference type="GO" id="GO:0016020">
    <property type="term" value="C:membrane"/>
    <property type="evidence" value="ECO:0007669"/>
    <property type="project" value="UniProtKB-SubCell"/>
</dbReference>
<dbReference type="PANTHER" id="PTHR22730:SF1">
    <property type="entry name" value="PROMININ-LIKE PROTEIN"/>
    <property type="match status" value="1"/>
</dbReference>
<protein>
    <recommendedName>
        <fullName evidence="11">Prominin-like protein</fullName>
    </recommendedName>
</protein>
<feature type="transmembrane region" description="Helical" evidence="8">
    <location>
        <begin position="467"/>
        <end position="492"/>
    </location>
</feature>
<keyword evidence="10" id="KW-1185">Reference proteome</keyword>
<keyword evidence="4 8" id="KW-1133">Transmembrane helix</keyword>
<evidence type="ECO:0000256" key="7">
    <source>
        <dbReference type="SAM" id="MobiDB-lite"/>
    </source>
</evidence>
<keyword evidence="6" id="KW-0325">Glycoprotein</keyword>
<dbReference type="Pfam" id="PF05478">
    <property type="entry name" value="Prominin"/>
    <property type="match status" value="1"/>
</dbReference>
<feature type="region of interest" description="Disordered" evidence="7">
    <location>
        <begin position="869"/>
        <end position="962"/>
    </location>
</feature>
<evidence type="ECO:0000256" key="4">
    <source>
        <dbReference type="ARBA" id="ARBA00022989"/>
    </source>
</evidence>
<evidence type="ECO:0000256" key="8">
    <source>
        <dbReference type="SAM" id="Phobius"/>
    </source>
</evidence>
<evidence type="ECO:0000256" key="5">
    <source>
        <dbReference type="ARBA" id="ARBA00023136"/>
    </source>
</evidence>
<evidence type="ECO:0000256" key="1">
    <source>
        <dbReference type="ARBA" id="ARBA00004141"/>
    </source>
</evidence>
<proteinExistence type="inferred from homology"/>
<gene>
    <name evidence="9" type="ORF">WA026_001239</name>
</gene>
<evidence type="ECO:0000256" key="3">
    <source>
        <dbReference type="ARBA" id="ARBA00022692"/>
    </source>
</evidence>
<comment type="subcellular location">
    <subcellularLocation>
        <location evidence="1">Membrane</location>
        <topology evidence="1">Multi-pass membrane protein</topology>
    </subcellularLocation>
</comment>
<keyword evidence="3 8" id="KW-0812">Transmembrane</keyword>
<dbReference type="PANTHER" id="PTHR22730">
    <property type="entry name" value="PROMININ PROM PROTEIN"/>
    <property type="match status" value="1"/>
</dbReference>
<evidence type="ECO:0000313" key="9">
    <source>
        <dbReference type="EMBL" id="KAK9883028.1"/>
    </source>
</evidence>
<feature type="transmembrane region" description="Helical" evidence="8">
    <location>
        <begin position="830"/>
        <end position="853"/>
    </location>
</feature>
<dbReference type="Proteomes" id="UP001431783">
    <property type="component" value="Unassembled WGS sequence"/>
</dbReference>
<dbReference type="EMBL" id="JARQZJ010000091">
    <property type="protein sequence ID" value="KAK9883028.1"/>
    <property type="molecule type" value="Genomic_DNA"/>
</dbReference>
<comment type="similarity">
    <text evidence="2">Belongs to the prominin family.</text>
</comment>
<dbReference type="InterPro" id="IPR008795">
    <property type="entry name" value="Prominin"/>
</dbReference>
<evidence type="ECO:0000313" key="10">
    <source>
        <dbReference type="Proteomes" id="UP001431783"/>
    </source>
</evidence>
<name>A0AAW1UJY1_9CUCU</name>
<feature type="transmembrane region" description="Helical" evidence="8">
    <location>
        <begin position="189"/>
        <end position="212"/>
    </location>
</feature>
<dbReference type="AlphaFoldDB" id="A0AAW1UJY1"/>
<accession>A0AAW1UJY1</accession>
<feature type="transmembrane region" description="Helical" evidence="8">
    <location>
        <begin position="141"/>
        <end position="168"/>
    </location>
</feature>
<evidence type="ECO:0000256" key="6">
    <source>
        <dbReference type="ARBA" id="ARBA00023180"/>
    </source>
</evidence>
<feature type="compositionally biased region" description="Low complexity" evidence="7">
    <location>
        <begin position="948"/>
        <end position="962"/>
    </location>
</feature>
<feature type="transmembrane region" description="Helical" evidence="8">
    <location>
        <begin position="513"/>
        <end position="538"/>
    </location>
</feature>
<organism evidence="9 10">
    <name type="scientific">Henosepilachna vigintioctopunctata</name>
    <dbReference type="NCBI Taxonomy" id="420089"/>
    <lineage>
        <taxon>Eukaryota</taxon>
        <taxon>Metazoa</taxon>
        <taxon>Ecdysozoa</taxon>
        <taxon>Arthropoda</taxon>
        <taxon>Hexapoda</taxon>
        <taxon>Insecta</taxon>
        <taxon>Pterygota</taxon>
        <taxon>Neoptera</taxon>
        <taxon>Endopterygota</taxon>
        <taxon>Coleoptera</taxon>
        <taxon>Polyphaga</taxon>
        <taxon>Cucujiformia</taxon>
        <taxon>Coccinelloidea</taxon>
        <taxon>Coccinellidae</taxon>
        <taxon>Epilachninae</taxon>
        <taxon>Epilachnini</taxon>
        <taxon>Henosepilachna</taxon>
    </lineage>
</organism>
<evidence type="ECO:0000256" key="2">
    <source>
        <dbReference type="ARBA" id="ARBA00006058"/>
    </source>
</evidence>
<comment type="caution">
    <text evidence="9">The sequence shown here is derived from an EMBL/GenBank/DDBJ whole genome shotgun (WGS) entry which is preliminary data.</text>
</comment>
<feature type="transmembrane region" description="Helical" evidence="8">
    <location>
        <begin position="21"/>
        <end position="40"/>
    </location>
</feature>
<sequence length="962" mass="108375">MGRTRRNPRCHTLPQISGGSSVNFICFLLTCLVLLLAVGASSGDTRDTFIRHLNKIGKNLGNALNTAMNEPNYTSVHVNVTYESNAVYNPKGLGELYNITKSFMKMILPEAVPRNILTVENNSVRVDARGHVWDLLLQYSVVLVICLVVVLLGASMPVCGVFFCCCRCCGKCGARSRPYDKKHDLCRRIYLATLLIVCGTLLLFGVVCAFVTNERLQSGVQNLPEDVRKSVRDTNKFLNNTNGQVNILLKKNFNEFYGSISLSLDECSDIVFKELEQISNASSMDEIASIARQFPNFRSDYELLKKSTNDLRIYASQLNDAVRRIKKDLLITLQNCNGKMDQCTALNRDISRLQTNVDFDRLPDIQAQLIELDRILANTNVDDILKGEEKLRQIQVDIQNAVKDKTDEAKKKIREAGHTISSNADKISSYINKFRGFLNEVETGRGGDESALDTAQRYIDRYDPYRYYVGLTVCVILLFITTFVVLGLICGICGKRPGGYGDDCCNKGSGSQFLLCGVMFMFFFTSIIAVTALVYLLVGIVAQEAACKSLRDPSDSRLFALVDRFNLSEYGLHGKLSQVISRCHRNETAYVAFDLRRHFDVDRVYGYLDEFDIERALNALDRTTAEINFRDFVLLTPMQLNTLKSISESDFPNVDFNKFLDELSANFTSIDLKVIRQELTAAIRKVREDADNGLRNDELGLKLQSVLEQLDFYEKNVVRPMQEIAQIVRDTATTLDKRLRLGHGSFREGMMDLMQKVKQAQHTLREEGPKLIKEAAADFARDILEECKKYMDRVVNMTKKEIGKCGPVSNAFNATLTTVCDKIALQMNGLWFTLVCSMLVFLPTIVISVKLAILYQKQVPFSDYYVETGRGGKEKRKKGKRREDRTQLTSRTGNAELVPREVASSSTHQDARYSDMAPKNWEEFPAGGPPQYQRAPTEYERPPPYYFPGTTTCPPTAPVAAE</sequence>
<evidence type="ECO:0008006" key="11">
    <source>
        <dbReference type="Google" id="ProtNLM"/>
    </source>
</evidence>